<evidence type="ECO:0000256" key="1">
    <source>
        <dbReference type="ARBA" id="ARBA00009986"/>
    </source>
</evidence>
<dbReference type="SUPFAM" id="SSF53720">
    <property type="entry name" value="ALDH-like"/>
    <property type="match status" value="1"/>
</dbReference>
<dbReference type="RefSeq" id="WP_066504176.1">
    <property type="nucleotide sequence ID" value="NZ_LNCU01000040.1"/>
</dbReference>
<dbReference type="Gene3D" id="3.40.309.10">
    <property type="entry name" value="Aldehyde Dehydrogenase, Chain A, domain 2"/>
    <property type="match status" value="1"/>
</dbReference>
<comment type="caution">
    <text evidence="8">The sequence shown here is derived from an EMBL/GenBank/DDBJ whole genome shotgun (WGS) entry which is preliminary data.</text>
</comment>
<dbReference type="EC" id="1.2.1.3" evidence="5"/>
<comment type="similarity">
    <text evidence="1">Belongs to the aldehyde dehydrogenase family.</text>
</comment>
<evidence type="ECO:0000256" key="2">
    <source>
        <dbReference type="ARBA" id="ARBA00022958"/>
    </source>
</evidence>
<protein>
    <recommendedName>
        <fullName evidence="5">aldehyde dehydrogenase (NAD(+))</fullName>
        <ecNumber evidence="5">1.2.1.3</ecNumber>
    </recommendedName>
</protein>
<keyword evidence="9" id="KW-1185">Reference proteome</keyword>
<dbReference type="Proteomes" id="UP000057737">
    <property type="component" value="Unassembled WGS sequence"/>
</dbReference>
<dbReference type="CDD" id="cd07138">
    <property type="entry name" value="ALDH_CddD_SSP0762"/>
    <property type="match status" value="1"/>
</dbReference>
<keyword evidence="3" id="KW-0560">Oxidoreductase</keyword>
<dbReference type="PANTHER" id="PTHR42804:SF1">
    <property type="entry name" value="ALDEHYDE DEHYDROGENASE-RELATED"/>
    <property type="match status" value="1"/>
</dbReference>
<evidence type="ECO:0000256" key="3">
    <source>
        <dbReference type="ARBA" id="ARBA00023002"/>
    </source>
</evidence>
<dbReference type="InterPro" id="IPR016162">
    <property type="entry name" value="Ald_DH_N"/>
</dbReference>
<proteinExistence type="inferred from homology"/>
<sequence>MVNRMQFYIDGAWVDPVVKGKSTPVVNPATEEAMYEVALGSKADVDKAVAAAKRAFETFSKTSREERVALLTKIVEVYKGRMKEIGAAVSDEMGAPLPMAEKLQAGAGLGHLMNTLEVLKKYEFEETMGTAVIVREPVGVIGMITPWNWPLNQIACKVAPALAAGCTMILKPSEFTPTSALIFAEILHEAGVPKGVFNLLNGLGPEVGAAMSEHPDIDMISFTGSTRAGVDVAKRAAPTVKRVSQELGGKSPNVILEGADLAKAVTGGVMHMFNNSGQSCNAPSRMIVPLSRMKEVAAIAKGVADKTKAGDPRAADTNIGPVVNRGQWDKIQALIQKGIDEGATLVAGGPGLPEGVNKGFYVRPTIFADVTNDMTIAREEIFGPVLTILGAKDEADAVKIANDTPYGLAGYVSADTVESARRVGRQIRAGNVNLQGVPNERSAPFGGYKQSGNGREWGRYGLEEYLEAKAVAGYNAA</sequence>
<accession>A0A125Q9L4</accession>
<reference evidence="8 9" key="1">
    <citation type="submission" date="2015-11" db="EMBL/GenBank/DDBJ databases">
        <title>Draft Genome Sequence of the Strain BR 10303 (Bradyrhizobium sp.) isolated from nodules of Centrolobium paraense.</title>
        <authorList>
            <person name="Zelli J.E."/>
            <person name="Simoes-Araujo J.L."/>
            <person name="Barauna A.C."/>
            <person name="Silva K."/>
        </authorList>
    </citation>
    <scope>NUCLEOTIDE SEQUENCE [LARGE SCALE GENOMIC DNA]</scope>
    <source>
        <strain evidence="8 9">BR 10303</strain>
    </source>
</reference>
<dbReference type="PROSITE" id="PS00070">
    <property type="entry name" value="ALDEHYDE_DEHYDR_CYS"/>
    <property type="match status" value="1"/>
</dbReference>
<dbReference type="PANTHER" id="PTHR42804">
    <property type="entry name" value="ALDEHYDE DEHYDROGENASE"/>
    <property type="match status" value="1"/>
</dbReference>
<keyword evidence="2" id="KW-0630">Potassium</keyword>
<dbReference type="InterPro" id="IPR016161">
    <property type="entry name" value="Ald_DH/histidinol_DH"/>
</dbReference>
<evidence type="ECO:0000313" key="9">
    <source>
        <dbReference type="Proteomes" id="UP000057737"/>
    </source>
</evidence>
<evidence type="ECO:0000313" key="8">
    <source>
        <dbReference type="EMBL" id="KWV57742.1"/>
    </source>
</evidence>
<dbReference type="InterPro" id="IPR016160">
    <property type="entry name" value="Ald_DH_CS_CYS"/>
</dbReference>
<organism evidence="8 9">
    <name type="scientific">Bradyrhizobium macuxiense</name>
    <dbReference type="NCBI Taxonomy" id="1755647"/>
    <lineage>
        <taxon>Bacteria</taxon>
        <taxon>Pseudomonadati</taxon>
        <taxon>Pseudomonadota</taxon>
        <taxon>Alphaproteobacteria</taxon>
        <taxon>Hyphomicrobiales</taxon>
        <taxon>Nitrobacteraceae</taxon>
        <taxon>Bradyrhizobium</taxon>
    </lineage>
</organism>
<evidence type="ECO:0000256" key="4">
    <source>
        <dbReference type="ARBA" id="ARBA00023097"/>
    </source>
</evidence>
<evidence type="ECO:0000259" key="7">
    <source>
        <dbReference type="Pfam" id="PF00171"/>
    </source>
</evidence>
<keyword evidence="4" id="KW-0558">Oxidation</keyword>
<dbReference type="FunFam" id="3.40.605.10:FF:000026">
    <property type="entry name" value="Aldehyde dehydrogenase, putative"/>
    <property type="match status" value="1"/>
</dbReference>
<name>A0A125Q9L4_9BRAD</name>
<dbReference type="OrthoDB" id="9812625at2"/>
<dbReference type="InterPro" id="IPR016163">
    <property type="entry name" value="Ald_DH_C"/>
</dbReference>
<dbReference type="Pfam" id="PF00171">
    <property type="entry name" value="Aldedh"/>
    <property type="match status" value="1"/>
</dbReference>
<gene>
    <name evidence="8" type="ORF">AS156_36610</name>
</gene>
<evidence type="ECO:0000256" key="6">
    <source>
        <dbReference type="ARBA" id="ARBA00049194"/>
    </source>
</evidence>
<feature type="domain" description="Aldehyde dehydrogenase" evidence="7">
    <location>
        <begin position="21"/>
        <end position="471"/>
    </location>
</feature>
<dbReference type="GO" id="GO:0004029">
    <property type="term" value="F:aldehyde dehydrogenase (NAD+) activity"/>
    <property type="evidence" value="ECO:0007669"/>
    <property type="project" value="UniProtKB-EC"/>
</dbReference>
<dbReference type="EMBL" id="LNCU01000040">
    <property type="protein sequence ID" value="KWV57742.1"/>
    <property type="molecule type" value="Genomic_DNA"/>
</dbReference>
<comment type="catalytic activity">
    <reaction evidence="6">
        <text>an aldehyde + NAD(+) + H2O = a carboxylate + NADH + 2 H(+)</text>
        <dbReference type="Rhea" id="RHEA:16185"/>
        <dbReference type="ChEBI" id="CHEBI:15377"/>
        <dbReference type="ChEBI" id="CHEBI:15378"/>
        <dbReference type="ChEBI" id="CHEBI:17478"/>
        <dbReference type="ChEBI" id="CHEBI:29067"/>
        <dbReference type="ChEBI" id="CHEBI:57540"/>
        <dbReference type="ChEBI" id="CHEBI:57945"/>
        <dbReference type="EC" id="1.2.1.3"/>
    </reaction>
</comment>
<dbReference type="Gene3D" id="3.40.605.10">
    <property type="entry name" value="Aldehyde Dehydrogenase, Chain A, domain 1"/>
    <property type="match status" value="1"/>
</dbReference>
<evidence type="ECO:0000256" key="5">
    <source>
        <dbReference type="ARBA" id="ARBA00024226"/>
    </source>
</evidence>
<dbReference type="FunFam" id="3.40.605.10:FF:000007">
    <property type="entry name" value="NAD/NADP-dependent betaine aldehyde dehydrogenase"/>
    <property type="match status" value="1"/>
</dbReference>
<dbReference type="InterPro" id="IPR015590">
    <property type="entry name" value="Aldehyde_DH_dom"/>
</dbReference>
<dbReference type="AlphaFoldDB" id="A0A125Q9L4"/>